<dbReference type="Ensembl" id="ENSENLT00000009163.1">
    <property type="protein sequence ID" value="ENSENLP00000008738.1"/>
    <property type="gene ID" value="ENSENLG00000004269.1"/>
</dbReference>
<name>A0A665TN20_ECHNA</name>
<dbReference type="SMART" id="SM00301">
    <property type="entry name" value="DM"/>
    <property type="match status" value="1"/>
</dbReference>
<sequence>MVPAGLQTLKARWTRSSMSPPGPRRPKCSRCRHHGIVVPQKGHLKTCPFLGCLCWKCRLVSQRTRIATLQRHLKKAQNEPPDPASGSGTSGQDPPTAGTPCASAPEEGARCGALPGPPGSWTSSCKGTFSCFSFGYSKLQPY</sequence>
<evidence type="ECO:0000256" key="4">
    <source>
        <dbReference type="ARBA" id="ARBA00023125"/>
    </source>
</evidence>
<evidence type="ECO:0000313" key="9">
    <source>
        <dbReference type="Ensembl" id="ENSENLP00000008738.1"/>
    </source>
</evidence>
<dbReference type="Gene3D" id="4.10.1040.10">
    <property type="entry name" value="DM DNA-binding domain"/>
    <property type="match status" value="1"/>
</dbReference>
<comment type="subcellular location">
    <subcellularLocation>
        <location evidence="6">Nucleus</location>
    </subcellularLocation>
</comment>
<keyword evidence="4 6" id="KW-0238">DNA-binding</keyword>
<feature type="region of interest" description="Disordered" evidence="7">
    <location>
        <begin position="1"/>
        <end position="29"/>
    </location>
</feature>
<dbReference type="InterPro" id="IPR026607">
    <property type="entry name" value="DMRT"/>
</dbReference>
<dbReference type="GO" id="GO:0000978">
    <property type="term" value="F:RNA polymerase II cis-regulatory region sequence-specific DNA binding"/>
    <property type="evidence" value="ECO:0007669"/>
    <property type="project" value="TreeGrafter"/>
</dbReference>
<evidence type="ECO:0000256" key="1">
    <source>
        <dbReference type="ARBA" id="ARBA00006834"/>
    </source>
</evidence>
<feature type="DNA-binding region" description="DM" evidence="6">
    <location>
        <begin position="28"/>
        <end position="75"/>
    </location>
</feature>
<evidence type="ECO:0000313" key="10">
    <source>
        <dbReference type="Proteomes" id="UP000472264"/>
    </source>
</evidence>
<evidence type="ECO:0000256" key="6">
    <source>
        <dbReference type="PROSITE-ProRule" id="PRU00070"/>
    </source>
</evidence>
<comment type="similarity">
    <text evidence="1">Belongs to the DMRT family.</text>
</comment>
<dbReference type="GO" id="GO:0046872">
    <property type="term" value="F:metal ion binding"/>
    <property type="evidence" value="ECO:0007669"/>
    <property type="project" value="UniProtKB-KW"/>
</dbReference>
<dbReference type="GO" id="GO:0000981">
    <property type="term" value="F:DNA-binding transcription factor activity, RNA polymerase II-specific"/>
    <property type="evidence" value="ECO:0007669"/>
    <property type="project" value="TreeGrafter"/>
</dbReference>
<evidence type="ECO:0000256" key="2">
    <source>
        <dbReference type="ARBA" id="ARBA00022723"/>
    </source>
</evidence>
<dbReference type="PANTHER" id="PTHR12322">
    <property type="entry name" value="DOUBLESEX AND MAB-3 RELATED TRANSCRIPTION FACTOR DMRT"/>
    <property type="match status" value="1"/>
</dbReference>
<reference evidence="9" key="2">
    <citation type="submission" date="2025-08" db="UniProtKB">
        <authorList>
            <consortium name="Ensembl"/>
        </authorList>
    </citation>
    <scope>IDENTIFICATION</scope>
</reference>
<dbReference type="SUPFAM" id="SSF82927">
    <property type="entry name" value="Cysteine-rich DNA binding domain, (DM domain)"/>
    <property type="match status" value="1"/>
</dbReference>
<dbReference type="PANTHER" id="PTHR12322:SF53">
    <property type="entry name" value="DOUBLESEX-MAB RELATED 11E"/>
    <property type="match status" value="1"/>
</dbReference>
<organism evidence="9 10">
    <name type="scientific">Echeneis naucrates</name>
    <name type="common">Live sharksucker</name>
    <dbReference type="NCBI Taxonomy" id="173247"/>
    <lineage>
        <taxon>Eukaryota</taxon>
        <taxon>Metazoa</taxon>
        <taxon>Chordata</taxon>
        <taxon>Craniata</taxon>
        <taxon>Vertebrata</taxon>
        <taxon>Euteleostomi</taxon>
        <taxon>Actinopterygii</taxon>
        <taxon>Neopterygii</taxon>
        <taxon>Teleostei</taxon>
        <taxon>Neoteleostei</taxon>
        <taxon>Acanthomorphata</taxon>
        <taxon>Carangaria</taxon>
        <taxon>Carangiformes</taxon>
        <taxon>Echeneidae</taxon>
        <taxon>Echeneis</taxon>
    </lineage>
</organism>
<dbReference type="PROSITE" id="PS50809">
    <property type="entry name" value="DM_2"/>
    <property type="match status" value="1"/>
</dbReference>
<accession>A0A665TN20</accession>
<dbReference type="PROSITE" id="PS40000">
    <property type="entry name" value="DM_1"/>
    <property type="match status" value="1"/>
</dbReference>
<keyword evidence="5 6" id="KW-0539">Nucleus</keyword>
<dbReference type="AlphaFoldDB" id="A0A665TN20"/>
<evidence type="ECO:0000256" key="3">
    <source>
        <dbReference type="ARBA" id="ARBA00022833"/>
    </source>
</evidence>
<feature type="region of interest" description="Disordered" evidence="7">
    <location>
        <begin position="70"/>
        <end position="104"/>
    </location>
</feature>
<dbReference type="GO" id="GO:0007548">
    <property type="term" value="P:sex differentiation"/>
    <property type="evidence" value="ECO:0007669"/>
    <property type="project" value="TreeGrafter"/>
</dbReference>
<dbReference type="InterPro" id="IPR036407">
    <property type="entry name" value="DM_DNA-bd_sf"/>
</dbReference>
<dbReference type="GO" id="GO:0005634">
    <property type="term" value="C:nucleus"/>
    <property type="evidence" value="ECO:0007669"/>
    <property type="project" value="UniProtKB-SubCell"/>
</dbReference>
<protein>
    <recommendedName>
        <fullName evidence="8">DM domain-containing protein</fullName>
    </recommendedName>
</protein>
<keyword evidence="3 6" id="KW-0862">Zinc</keyword>
<dbReference type="Pfam" id="PF00751">
    <property type="entry name" value="DM"/>
    <property type="match status" value="1"/>
</dbReference>
<evidence type="ECO:0000256" key="5">
    <source>
        <dbReference type="ARBA" id="ARBA00023242"/>
    </source>
</evidence>
<reference evidence="9" key="1">
    <citation type="submission" date="2021-04" db="EMBL/GenBank/DDBJ databases">
        <authorList>
            <consortium name="Wellcome Sanger Institute Data Sharing"/>
        </authorList>
    </citation>
    <scope>NUCLEOTIDE SEQUENCE [LARGE SCALE GENOMIC DNA]</scope>
</reference>
<keyword evidence="10" id="KW-1185">Reference proteome</keyword>
<evidence type="ECO:0000259" key="8">
    <source>
        <dbReference type="PROSITE" id="PS50809"/>
    </source>
</evidence>
<dbReference type="Proteomes" id="UP000472264">
    <property type="component" value="Chromosome 11"/>
</dbReference>
<feature type="domain" description="DM" evidence="8">
    <location>
        <begin position="28"/>
        <end position="75"/>
    </location>
</feature>
<dbReference type="InterPro" id="IPR001275">
    <property type="entry name" value="DM_DNA-bd"/>
</dbReference>
<evidence type="ECO:0000256" key="7">
    <source>
        <dbReference type="SAM" id="MobiDB-lite"/>
    </source>
</evidence>
<proteinExistence type="inferred from homology"/>
<reference evidence="9" key="3">
    <citation type="submission" date="2025-09" db="UniProtKB">
        <authorList>
            <consortium name="Ensembl"/>
        </authorList>
    </citation>
    <scope>IDENTIFICATION</scope>
</reference>
<dbReference type="OMA" id="WRCFLIT"/>
<keyword evidence="2 6" id="KW-0479">Metal-binding</keyword>
<dbReference type="InParanoid" id="A0A665TN20"/>